<dbReference type="Proteomes" id="UP000004506">
    <property type="component" value="Unassembled WGS sequence"/>
</dbReference>
<dbReference type="AlphaFoldDB" id="A0AA86YQ50"/>
<name>A0AA86YQ50_PROST</name>
<protein>
    <submittedName>
        <fullName evidence="1">Uncharacterized protein</fullName>
    </submittedName>
</protein>
<reference evidence="1 2" key="3">
    <citation type="submission" date="2008-05" db="EMBL/GenBank/DDBJ databases">
        <authorList>
            <person name="Fulton L."/>
            <person name="Clifton S."/>
            <person name="Fulton B."/>
            <person name="Xu J."/>
            <person name="Minx P."/>
            <person name="Pepin K.H."/>
            <person name="Johnson M."/>
            <person name="Thiruvilangam P."/>
            <person name="Bhonagiri V."/>
            <person name="Nash W.E."/>
            <person name="Mardis E.R."/>
            <person name="Wilson R.K."/>
        </authorList>
    </citation>
    <scope>NUCLEOTIDE SEQUENCE [LARGE SCALE GENOMIC DNA]</scope>
    <source>
        <strain evidence="1 2">ATCC 25827</strain>
    </source>
</reference>
<dbReference type="RefSeq" id="WP_004916301.1">
    <property type="nucleotide sequence ID" value="NZ_DS607643.1"/>
</dbReference>
<proteinExistence type="predicted"/>
<feature type="non-terminal residue" evidence="1">
    <location>
        <position position="1"/>
    </location>
</feature>
<sequence length="59" mass="6661">GDIIVARQVYGKHEVEFQSQFSLVILGNHKHVIYEYVSTVCGRRMCLIPFAANFTASTD</sequence>
<evidence type="ECO:0000313" key="2">
    <source>
        <dbReference type="Proteomes" id="UP000004506"/>
    </source>
</evidence>
<organism evidence="1 2">
    <name type="scientific">Providencia stuartii ATCC 25827</name>
    <dbReference type="NCBI Taxonomy" id="471874"/>
    <lineage>
        <taxon>Bacteria</taxon>
        <taxon>Pseudomonadati</taxon>
        <taxon>Pseudomonadota</taxon>
        <taxon>Gammaproteobacteria</taxon>
        <taxon>Enterobacterales</taxon>
        <taxon>Morganellaceae</taxon>
        <taxon>Providencia</taxon>
    </lineage>
</organism>
<reference evidence="2" key="2">
    <citation type="submission" date="2008-04" db="EMBL/GenBank/DDBJ databases">
        <title>Draft genome sequence of Providencia stuartii(ATCC 25827).</title>
        <authorList>
            <person name="Sudarsanam P."/>
            <person name="Ley R."/>
            <person name="Guruge J."/>
            <person name="Turnbaugh P.J."/>
            <person name="Mahowald M."/>
            <person name="Liep D."/>
            <person name="Gordon J."/>
        </authorList>
    </citation>
    <scope>NUCLEOTIDE SEQUENCE [LARGE SCALE GENOMIC DNA]</scope>
    <source>
        <strain evidence="2">ATCC 25827</strain>
    </source>
</reference>
<evidence type="ECO:0000313" key="1">
    <source>
        <dbReference type="EMBL" id="EDU61866.1"/>
    </source>
</evidence>
<accession>A0AA86YQ50</accession>
<gene>
    <name evidence="1" type="ORF">PROSTU_00111</name>
</gene>
<comment type="caution">
    <text evidence="1">The sequence shown here is derived from an EMBL/GenBank/DDBJ whole genome shotgun (WGS) entry which is preliminary data.</text>
</comment>
<dbReference type="EMBL" id="ABJD02000020">
    <property type="protein sequence ID" value="EDU61866.1"/>
    <property type="molecule type" value="Genomic_DNA"/>
</dbReference>
<reference evidence="2" key="1">
    <citation type="submission" date="2008-04" db="EMBL/GenBank/DDBJ databases">
        <title>Draft genome sequence of Providencia stuartii (ATCC 25827).</title>
        <authorList>
            <person name="Sudarsanam P."/>
            <person name="Ley R."/>
            <person name="Guruge J."/>
            <person name="Turnbaugh P.J."/>
            <person name="Mahowald M."/>
            <person name="Liep D."/>
            <person name="Gordon J."/>
        </authorList>
    </citation>
    <scope>NUCLEOTIDE SEQUENCE [LARGE SCALE GENOMIC DNA]</scope>
    <source>
        <strain evidence="2">ATCC 25827</strain>
    </source>
</reference>